<evidence type="ECO:0000313" key="3">
    <source>
        <dbReference type="EMBL" id="MBA5776353.1"/>
    </source>
</evidence>
<dbReference type="InterPro" id="IPR010865">
    <property type="entry name" value="DUF1499"/>
</dbReference>
<name>A0A839A9X2_9HYPH</name>
<dbReference type="RefSeq" id="WP_182162678.1">
    <property type="nucleotide sequence ID" value="NZ_JACFXV010000042.1"/>
</dbReference>
<sequence length="339" mass="36714">MLEHGSSATRPGSNRPGMHKYIPPRRSRSARVSYRAGLFAVPVLVIATLSFRGGLISAREFFPAMGLGFVLGAVAVIAALGALVSLWEQGGIGWSKAVRGMLYGGIALIPAAMAVAGVVAYPKLNDISTDINEPPPIAGRNQDDHPAPNRALQRQAYPDLLSRRFRVTPAELHAAARQVIERQRWTIVGELTPALPDDPSLIQADVRSLVFGFTDDFVIRIRPDPFGARLDLRSASRIGEHDLGANAARIRLFQQDLDAVLLEAYGALEPVGEDDEAPVEEEELPLLSDVPQEEREGPPPAPSRKPGEEPEGPLSLDGGLERLPSDLEEIYEDEPAPQQ</sequence>
<feature type="region of interest" description="Disordered" evidence="1">
    <location>
        <begin position="271"/>
        <end position="339"/>
    </location>
</feature>
<keyword evidence="2" id="KW-0472">Membrane</keyword>
<protein>
    <submittedName>
        <fullName evidence="3">DUF1499 domain-containing protein</fullName>
    </submittedName>
</protein>
<feature type="transmembrane region" description="Helical" evidence="2">
    <location>
        <begin position="61"/>
        <end position="88"/>
    </location>
</feature>
<keyword evidence="4" id="KW-1185">Reference proteome</keyword>
<evidence type="ECO:0000256" key="1">
    <source>
        <dbReference type="SAM" id="MobiDB-lite"/>
    </source>
</evidence>
<evidence type="ECO:0000256" key="2">
    <source>
        <dbReference type="SAM" id="Phobius"/>
    </source>
</evidence>
<reference evidence="3 4" key="1">
    <citation type="submission" date="2020-07" db="EMBL/GenBank/DDBJ databases">
        <title>Stappia sp., F7233, whole genome shotgun sequencing project.</title>
        <authorList>
            <person name="Jiang S."/>
            <person name="Liu Z.W."/>
            <person name="Du Z.J."/>
        </authorList>
    </citation>
    <scope>NUCLEOTIDE SEQUENCE [LARGE SCALE GENOMIC DNA]</scope>
    <source>
        <strain evidence="3 4">F7233</strain>
    </source>
</reference>
<keyword evidence="2" id="KW-0812">Transmembrane</keyword>
<proteinExistence type="predicted"/>
<feature type="region of interest" description="Disordered" evidence="1">
    <location>
        <begin position="1"/>
        <end position="23"/>
    </location>
</feature>
<dbReference type="Pfam" id="PF07386">
    <property type="entry name" value="DUF1499"/>
    <property type="match status" value="1"/>
</dbReference>
<feature type="compositionally biased region" description="Acidic residues" evidence="1">
    <location>
        <begin position="326"/>
        <end position="339"/>
    </location>
</feature>
<gene>
    <name evidence="3" type="ORF">H2509_04345</name>
</gene>
<feature type="compositionally biased region" description="Polar residues" evidence="1">
    <location>
        <begin position="1"/>
        <end position="12"/>
    </location>
</feature>
<dbReference type="EMBL" id="JACFXV010000042">
    <property type="protein sequence ID" value="MBA5776353.1"/>
    <property type="molecule type" value="Genomic_DNA"/>
</dbReference>
<organism evidence="3 4">
    <name type="scientific">Stappia albiluteola</name>
    <dbReference type="NCBI Taxonomy" id="2758565"/>
    <lineage>
        <taxon>Bacteria</taxon>
        <taxon>Pseudomonadati</taxon>
        <taxon>Pseudomonadota</taxon>
        <taxon>Alphaproteobacteria</taxon>
        <taxon>Hyphomicrobiales</taxon>
        <taxon>Stappiaceae</taxon>
        <taxon>Stappia</taxon>
    </lineage>
</organism>
<accession>A0A839A9X2</accession>
<evidence type="ECO:0000313" key="4">
    <source>
        <dbReference type="Proteomes" id="UP000541109"/>
    </source>
</evidence>
<dbReference type="AlphaFoldDB" id="A0A839A9X2"/>
<keyword evidence="2" id="KW-1133">Transmembrane helix</keyword>
<feature type="transmembrane region" description="Helical" evidence="2">
    <location>
        <begin position="36"/>
        <end position="55"/>
    </location>
</feature>
<dbReference type="Proteomes" id="UP000541109">
    <property type="component" value="Unassembled WGS sequence"/>
</dbReference>
<feature type="compositionally biased region" description="Acidic residues" evidence="1">
    <location>
        <begin position="271"/>
        <end position="284"/>
    </location>
</feature>
<feature type="transmembrane region" description="Helical" evidence="2">
    <location>
        <begin position="100"/>
        <end position="121"/>
    </location>
</feature>
<comment type="caution">
    <text evidence="3">The sequence shown here is derived from an EMBL/GenBank/DDBJ whole genome shotgun (WGS) entry which is preliminary data.</text>
</comment>